<dbReference type="Proteomes" id="UP001145050">
    <property type="component" value="Unassembled WGS sequence"/>
</dbReference>
<dbReference type="EMBL" id="JAMQKB010000001">
    <property type="protein sequence ID" value="MDC3422920.1"/>
    <property type="molecule type" value="Genomic_DNA"/>
</dbReference>
<dbReference type="PANTHER" id="PTHR43525">
    <property type="entry name" value="PROTEIN MALY"/>
    <property type="match status" value="1"/>
</dbReference>
<comment type="cofactor">
    <cofactor evidence="1">
        <name>pyridoxal 5'-phosphate</name>
        <dbReference type="ChEBI" id="CHEBI:597326"/>
    </cofactor>
</comment>
<sequence>MGNFTKQPQRTGTRSVKWDRAKSIYGSNDVLPMWVADMDFKVPAEIENTLLARVNHGIFGYTITDKQVDEAVINWLKKRHGWDVNRKWLTYSPGVITSLHMAIQALTSVGEQILIQTPVYTPFYHAVEKLDRKLVTNSLFLENDQYRIDFDDFEQKLCEGTKAFILCNPHNPGGRVWTKSELKKMVDLCIQYDVLVFSDEIHSDLIYSSAKHVPIASLSEDASKQTVTLMSPTKTFNLAGLQTSFIVTSDHKKKEKIQRQFGKQGIHFLNTMAIYALEAAYKDGEAWLEELLQVLEENRRYVIDAFKETDQIHAIPPEGTYLIWLDCRNMGKDQAELRKWMKEKAKVGLNDGVSFGVEGEGFMRMNIGCPRETVVEGVGRILAALE</sequence>
<dbReference type="RefSeq" id="WP_272434550.1">
    <property type="nucleotide sequence ID" value="NZ_JAMQKB010000001.1"/>
</dbReference>
<evidence type="ECO:0000256" key="1">
    <source>
        <dbReference type="ARBA" id="ARBA00001933"/>
    </source>
</evidence>
<dbReference type="Pfam" id="PF00155">
    <property type="entry name" value="Aminotran_1_2"/>
    <property type="match status" value="1"/>
</dbReference>
<organism evidence="7 8">
    <name type="scientific">Terrihalobacillus insolitus</name>
    <dbReference type="NCBI Taxonomy" id="2950438"/>
    <lineage>
        <taxon>Bacteria</taxon>
        <taxon>Bacillati</taxon>
        <taxon>Bacillota</taxon>
        <taxon>Bacilli</taxon>
        <taxon>Bacillales</taxon>
        <taxon>Bacillaceae</taxon>
        <taxon>Terrihalobacillus</taxon>
    </lineage>
</organism>
<gene>
    <name evidence="7" type="ORF">NC797_00175</name>
</gene>
<dbReference type="NCBIfam" id="TIGR04350">
    <property type="entry name" value="C_S_lyase_PatB"/>
    <property type="match status" value="1"/>
</dbReference>
<keyword evidence="8" id="KW-1185">Reference proteome</keyword>
<dbReference type="InterPro" id="IPR004839">
    <property type="entry name" value="Aminotransferase_I/II_large"/>
</dbReference>
<dbReference type="EC" id="4.4.1.13" evidence="2"/>
<dbReference type="AlphaFoldDB" id="A0A9X4ALX8"/>
<keyword evidence="3" id="KW-0663">Pyridoxal phosphate</keyword>
<dbReference type="Gene3D" id="3.40.640.10">
    <property type="entry name" value="Type I PLP-dependent aspartate aminotransferase-like (Major domain)"/>
    <property type="match status" value="1"/>
</dbReference>
<dbReference type="GO" id="GO:0030170">
    <property type="term" value="F:pyridoxal phosphate binding"/>
    <property type="evidence" value="ECO:0007669"/>
    <property type="project" value="InterPro"/>
</dbReference>
<evidence type="ECO:0000256" key="3">
    <source>
        <dbReference type="ARBA" id="ARBA00022898"/>
    </source>
</evidence>
<evidence type="ECO:0000259" key="6">
    <source>
        <dbReference type="Pfam" id="PF00155"/>
    </source>
</evidence>
<reference evidence="7" key="1">
    <citation type="submission" date="2022-06" db="EMBL/GenBank/DDBJ databases">
        <title>Aquibacillus sp. a new bacterium isolated from soil saline samples.</title>
        <authorList>
            <person name="Galisteo C."/>
            <person name="De La Haba R."/>
            <person name="Sanchez-Porro C."/>
            <person name="Ventosa A."/>
        </authorList>
    </citation>
    <scope>NUCLEOTIDE SEQUENCE</scope>
    <source>
        <strain evidence="7">3ASR75-11</strain>
    </source>
</reference>
<dbReference type="InterPro" id="IPR051798">
    <property type="entry name" value="Class-II_PLP-Dep_Aminotrans"/>
</dbReference>
<comment type="similarity">
    <text evidence="5">Belongs to the class-II pyridoxal-phosphate-dependent aminotransferase family. MalY/PatB cystathionine beta-lyase subfamily.</text>
</comment>
<dbReference type="Gene3D" id="3.90.1150.10">
    <property type="entry name" value="Aspartate Aminotransferase, domain 1"/>
    <property type="match status" value="1"/>
</dbReference>
<keyword evidence="4 7" id="KW-0456">Lyase</keyword>
<feature type="domain" description="Aminotransferase class I/classII large" evidence="6">
    <location>
        <begin position="44"/>
        <end position="381"/>
    </location>
</feature>
<name>A0A9X4ALX8_9BACI</name>
<dbReference type="SUPFAM" id="SSF53383">
    <property type="entry name" value="PLP-dependent transferases"/>
    <property type="match status" value="1"/>
</dbReference>
<evidence type="ECO:0000313" key="8">
    <source>
        <dbReference type="Proteomes" id="UP001145050"/>
    </source>
</evidence>
<dbReference type="InterPro" id="IPR015424">
    <property type="entry name" value="PyrdxlP-dep_Trfase"/>
</dbReference>
<evidence type="ECO:0000256" key="5">
    <source>
        <dbReference type="ARBA" id="ARBA00037974"/>
    </source>
</evidence>
<evidence type="ECO:0000256" key="4">
    <source>
        <dbReference type="ARBA" id="ARBA00023239"/>
    </source>
</evidence>
<protein>
    <recommendedName>
        <fullName evidence="2">cysteine-S-conjugate beta-lyase</fullName>
        <ecNumber evidence="2">4.4.1.13</ecNumber>
    </recommendedName>
</protein>
<dbReference type="InterPro" id="IPR015422">
    <property type="entry name" value="PyrdxlP-dep_Trfase_small"/>
</dbReference>
<dbReference type="InterPro" id="IPR015421">
    <property type="entry name" value="PyrdxlP-dep_Trfase_major"/>
</dbReference>
<evidence type="ECO:0000256" key="2">
    <source>
        <dbReference type="ARBA" id="ARBA00012224"/>
    </source>
</evidence>
<evidence type="ECO:0000313" key="7">
    <source>
        <dbReference type="EMBL" id="MDC3422920.1"/>
    </source>
</evidence>
<proteinExistence type="inferred from homology"/>
<comment type="caution">
    <text evidence="7">The sequence shown here is derived from an EMBL/GenBank/DDBJ whole genome shotgun (WGS) entry which is preliminary data.</text>
</comment>
<accession>A0A9X4ALX8</accession>
<dbReference type="InterPro" id="IPR027619">
    <property type="entry name" value="C-S_lyase_PatB-like"/>
</dbReference>
<dbReference type="CDD" id="cd00609">
    <property type="entry name" value="AAT_like"/>
    <property type="match status" value="1"/>
</dbReference>
<dbReference type="GO" id="GO:0047804">
    <property type="term" value="F:cysteine-S-conjugate beta-lyase activity"/>
    <property type="evidence" value="ECO:0007669"/>
    <property type="project" value="UniProtKB-EC"/>
</dbReference>
<dbReference type="PANTHER" id="PTHR43525:SF1">
    <property type="entry name" value="PROTEIN MALY"/>
    <property type="match status" value="1"/>
</dbReference>